<evidence type="ECO:0000313" key="2">
    <source>
        <dbReference type="EMBL" id="KAK2161247.1"/>
    </source>
</evidence>
<name>A0AAD9JXM0_RIDPI</name>
<dbReference type="EMBL" id="JAODUO010001590">
    <property type="protein sequence ID" value="KAK2161247.1"/>
    <property type="molecule type" value="Genomic_DNA"/>
</dbReference>
<gene>
    <name evidence="2" type="ORF">NP493_1574g00015</name>
</gene>
<dbReference type="AlphaFoldDB" id="A0AAD9JXM0"/>
<reference evidence="2" key="1">
    <citation type="journal article" date="2023" name="Mol. Biol. Evol.">
        <title>Third-Generation Sequencing Reveals the Adaptive Role of the Epigenome in Three Deep-Sea Polychaetes.</title>
        <authorList>
            <person name="Perez M."/>
            <person name="Aroh O."/>
            <person name="Sun Y."/>
            <person name="Lan Y."/>
            <person name="Juniper S.K."/>
            <person name="Young C.R."/>
            <person name="Angers B."/>
            <person name="Qian P.Y."/>
        </authorList>
    </citation>
    <scope>NUCLEOTIDE SEQUENCE</scope>
    <source>
        <strain evidence="2">R07B-5</strain>
    </source>
</reference>
<keyword evidence="3" id="KW-1185">Reference proteome</keyword>
<feature type="compositionally biased region" description="Polar residues" evidence="1">
    <location>
        <begin position="1"/>
        <end position="18"/>
    </location>
</feature>
<dbReference type="Proteomes" id="UP001209878">
    <property type="component" value="Unassembled WGS sequence"/>
</dbReference>
<evidence type="ECO:0000313" key="3">
    <source>
        <dbReference type="Proteomes" id="UP001209878"/>
    </source>
</evidence>
<comment type="caution">
    <text evidence="2">The sequence shown here is derived from an EMBL/GenBank/DDBJ whole genome shotgun (WGS) entry which is preliminary data.</text>
</comment>
<feature type="region of interest" description="Disordered" evidence="1">
    <location>
        <begin position="1"/>
        <end position="28"/>
    </location>
</feature>
<evidence type="ECO:0000256" key="1">
    <source>
        <dbReference type="SAM" id="MobiDB-lite"/>
    </source>
</evidence>
<organism evidence="2 3">
    <name type="scientific">Ridgeia piscesae</name>
    <name type="common">Tubeworm</name>
    <dbReference type="NCBI Taxonomy" id="27915"/>
    <lineage>
        <taxon>Eukaryota</taxon>
        <taxon>Metazoa</taxon>
        <taxon>Spiralia</taxon>
        <taxon>Lophotrochozoa</taxon>
        <taxon>Annelida</taxon>
        <taxon>Polychaeta</taxon>
        <taxon>Sedentaria</taxon>
        <taxon>Canalipalpata</taxon>
        <taxon>Sabellida</taxon>
        <taxon>Siboglinidae</taxon>
        <taxon>Ridgeia</taxon>
    </lineage>
</organism>
<accession>A0AAD9JXM0</accession>
<sequence length="28" mass="3073">MHSLETNSALTRSRSWCSGQDHCPPSGQ</sequence>
<protein>
    <submittedName>
        <fullName evidence="2">Uncharacterized protein</fullName>
    </submittedName>
</protein>
<proteinExistence type="predicted"/>